<evidence type="ECO:0000313" key="3">
    <source>
        <dbReference type="Proteomes" id="UP001371456"/>
    </source>
</evidence>
<comment type="caution">
    <text evidence="2">The sequence shown here is derived from an EMBL/GenBank/DDBJ whole genome shotgun (WGS) entry which is preliminary data.</text>
</comment>
<keyword evidence="3" id="KW-1185">Reference proteome</keyword>
<evidence type="ECO:0000256" key="1">
    <source>
        <dbReference type="SAM" id="Coils"/>
    </source>
</evidence>
<sequence length="144" mass="16782">MHYHWFPSDEVTYMSIVHRPNGSSRSPALLHATQSHVAILIDANFYILMKICRNSSQDLFYGYQKYLRFGENEYSQVPTTGWRIATRGPIDREAEAEVRIKQALLKVEENYRSTLNVLNNDLKNVKEELAQHETTLEARVRLVQ</sequence>
<feature type="coiled-coil region" evidence="1">
    <location>
        <begin position="108"/>
        <end position="135"/>
    </location>
</feature>
<gene>
    <name evidence="2" type="ORF">RDI58_005270</name>
</gene>
<reference evidence="2 3" key="1">
    <citation type="submission" date="2024-02" db="EMBL/GenBank/DDBJ databases">
        <title>de novo genome assembly of Solanum bulbocastanum strain 11H21.</title>
        <authorList>
            <person name="Hosaka A.J."/>
        </authorList>
    </citation>
    <scope>NUCLEOTIDE SEQUENCE [LARGE SCALE GENOMIC DNA]</scope>
    <source>
        <tissue evidence="2">Young leaves</tissue>
    </source>
</reference>
<dbReference type="Proteomes" id="UP001371456">
    <property type="component" value="Unassembled WGS sequence"/>
</dbReference>
<dbReference type="AlphaFoldDB" id="A0AAN8TZ29"/>
<protein>
    <submittedName>
        <fullName evidence="2">Uncharacterized protein</fullName>
    </submittedName>
</protein>
<proteinExistence type="predicted"/>
<evidence type="ECO:0000313" key="2">
    <source>
        <dbReference type="EMBL" id="KAK6797568.1"/>
    </source>
</evidence>
<name>A0AAN8TZ29_SOLBU</name>
<keyword evidence="1" id="KW-0175">Coiled coil</keyword>
<dbReference type="EMBL" id="JBANQN010000002">
    <property type="protein sequence ID" value="KAK6797568.1"/>
    <property type="molecule type" value="Genomic_DNA"/>
</dbReference>
<accession>A0AAN8TZ29</accession>
<organism evidence="2 3">
    <name type="scientific">Solanum bulbocastanum</name>
    <name type="common">Wild potato</name>
    <dbReference type="NCBI Taxonomy" id="147425"/>
    <lineage>
        <taxon>Eukaryota</taxon>
        <taxon>Viridiplantae</taxon>
        <taxon>Streptophyta</taxon>
        <taxon>Embryophyta</taxon>
        <taxon>Tracheophyta</taxon>
        <taxon>Spermatophyta</taxon>
        <taxon>Magnoliopsida</taxon>
        <taxon>eudicotyledons</taxon>
        <taxon>Gunneridae</taxon>
        <taxon>Pentapetalae</taxon>
        <taxon>asterids</taxon>
        <taxon>lamiids</taxon>
        <taxon>Solanales</taxon>
        <taxon>Solanaceae</taxon>
        <taxon>Solanoideae</taxon>
        <taxon>Solaneae</taxon>
        <taxon>Solanum</taxon>
    </lineage>
</organism>